<name>A0ABX7CV22_SPHMU</name>
<organism evidence="2 3">
    <name type="scientific">Sphingobacterium multivorum</name>
    <dbReference type="NCBI Taxonomy" id="28454"/>
    <lineage>
        <taxon>Bacteria</taxon>
        <taxon>Pseudomonadati</taxon>
        <taxon>Bacteroidota</taxon>
        <taxon>Sphingobacteriia</taxon>
        <taxon>Sphingobacteriales</taxon>
        <taxon>Sphingobacteriaceae</taxon>
        <taxon>Sphingobacterium</taxon>
    </lineage>
</organism>
<dbReference type="InterPro" id="IPR007138">
    <property type="entry name" value="ABM_dom"/>
</dbReference>
<dbReference type="Gene3D" id="3.30.70.100">
    <property type="match status" value="1"/>
</dbReference>
<keyword evidence="2" id="KW-0503">Monooxygenase</keyword>
<dbReference type="GO" id="GO:0004497">
    <property type="term" value="F:monooxygenase activity"/>
    <property type="evidence" value="ECO:0007669"/>
    <property type="project" value="UniProtKB-KW"/>
</dbReference>
<evidence type="ECO:0000313" key="3">
    <source>
        <dbReference type="Proteomes" id="UP000595498"/>
    </source>
</evidence>
<dbReference type="Pfam" id="PF03992">
    <property type="entry name" value="ABM"/>
    <property type="match status" value="1"/>
</dbReference>
<reference evidence="2 3" key="1">
    <citation type="submission" date="2021-01" db="EMBL/GenBank/DDBJ databases">
        <title>FDA dAtabase for Regulatory Grade micrObial Sequences (FDA-ARGOS): Supporting development and validation of Infectious Disease Dx tests.</title>
        <authorList>
            <person name="Sproer C."/>
            <person name="Gronow S."/>
            <person name="Severitt S."/>
            <person name="Schroder I."/>
            <person name="Tallon L."/>
            <person name="Sadzewicz L."/>
            <person name="Zhao X."/>
            <person name="Boylan J."/>
            <person name="Ott S."/>
            <person name="Bowen H."/>
            <person name="Vavikolanu K."/>
            <person name="Mehta A."/>
            <person name="Aluvathingal J."/>
            <person name="Nadendla S."/>
            <person name="Lowell S."/>
            <person name="Myers T."/>
            <person name="Yan Y."/>
            <person name="Sichtig H."/>
        </authorList>
    </citation>
    <scope>NUCLEOTIDE SEQUENCE [LARGE SCALE GENOMIC DNA]</scope>
    <source>
        <strain evidence="2 3">FDAARGOS_1141</strain>
    </source>
</reference>
<keyword evidence="2" id="KW-0560">Oxidoreductase</keyword>
<dbReference type="InterPro" id="IPR011008">
    <property type="entry name" value="Dimeric_a/b-barrel"/>
</dbReference>
<dbReference type="Proteomes" id="UP000595498">
    <property type="component" value="Chromosome"/>
</dbReference>
<feature type="domain" description="ABM" evidence="1">
    <location>
        <begin position="40"/>
        <end position="132"/>
    </location>
</feature>
<accession>A0ABX7CV22</accession>
<keyword evidence="3" id="KW-1185">Reference proteome</keyword>
<proteinExistence type="predicted"/>
<protein>
    <submittedName>
        <fullName evidence="2">Antibiotic biosynthesis monooxygenase</fullName>
    </submittedName>
</protein>
<dbReference type="SUPFAM" id="SSF54909">
    <property type="entry name" value="Dimeric alpha+beta barrel"/>
    <property type="match status" value="1"/>
</dbReference>
<dbReference type="PROSITE" id="PS51725">
    <property type="entry name" value="ABM"/>
    <property type="match status" value="1"/>
</dbReference>
<evidence type="ECO:0000313" key="2">
    <source>
        <dbReference type="EMBL" id="QQT55907.1"/>
    </source>
</evidence>
<gene>
    <name evidence="2" type="ORF">I6I98_11865</name>
</gene>
<evidence type="ECO:0000259" key="1">
    <source>
        <dbReference type="PROSITE" id="PS51725"/>
    </source>
</evidence>
<dbReference type="EMBL" id="CP068224">
    <property type="protein sequence ID" value="QQT55907.1"/>
    <property type="molecule type" value="Genomic_DNA"/>
</dbReference>
<sequence>MIRSKTFKLNHMKSLLSLPLTLIILFLCGDIVRGQDKESMVRISEIEVYVEHLEEYKTILKEEAAASMALEEGVVAIFPMFKKDNPTQIRILEIYRDKQAYLAHLKTAHFLKYKSTTLHMVKLLKLIDMDVLDPETAKLMFTKMKE</sequence>